<protein>
    <submittedName>
        <fullName evidence="1">Uncharacterized protein</fullName>
    </submittedName>
</protein>
<sequence>MQCAGLKWLIISSKYKPFFNLKKKPI</sequence>
<evidence type="ECO:0000313" key="1">
    <source>
        <dbReference type="EMBL" id="JAI06487.1"/>
    </source>
</evidence>
<accession>A0A0E9XVP0</accession>
<reference evidence="1" key="1">
    <citation type="submission" date="2014-11" db="EMBL/GenBank/DDBJ databases">
        <authorList>
            <person name="Amaro Gonzalez C."/>
        </authorList>
    </citation>
    <scope>NUCLEOTIDE SEQUENCE</scope>
</reference>
<name>A0A0E9XVP0_ANGAN</name>
<proteinExistence type="predicted"/>
<dbReference type="EMBL" id="GBXM01002091">
    <property type="protein sequence ID" value="JAI06487.1"/>
    <property type="molecule type" value="Transcribed_RNA"/>
</dbReference>
<organism evidence="1">
    <name type="scientific">Anguilla anguilla</name>
    <name type="common">European freshwater eel</name>
    <name type="synonym">Muraena anguilla</name>
    <dbReference type="NCBI Taxonomy" id="7936"/>
    <lineage>
        <taxon>Eukaryota</taxon>
        <taxon>Metazoa</taxon>
        <taxon>Chordata</taxon>
        <taxon>Craniata</taxon>
        <taxon>Vertebrata</taxon>
        <taxon>Euteleostomi</taxon>
        <taxon>Actinopterygii</taxon>
        <taxon>Neopterygii</taxon>
        <taxon>Teleostei</taxon>
        <taxon>Anguilliformes</taxon>
        <taxon>Anguillidae</taxon>
        <taxon>Anguilla</taxon>
    </lineage>
</organism>
<dbReference type="AlphaFoldDB" id="A0A0E9XVP0"/>
<reference evidence="1" key="2">
    <citation type="journal article" date="2015" name="Fish Shellfish Immunol.">
        <title>Early steps in the European eel (Anguilla anguilla)-Vibrio vulnificus interaction in the gills: Role of the RtxA13 toxin.</title>
        <authorList>
            <person name="Callol A."/>
            <person name="Pajuelo D."/>
            <person name="Ebbesson L."/>
            <person name="Teles M."/>
            <person name="MacKenzie S."/>
            <person name="Amaro C."/>
        </authorList>
    </citation>
    <scope>NUCLEOTIDE SEQUENCE</scope>
</reference>